<comment type="caution">
    <text evidence="1">The sequence shown here is derived from an EMBL/GenBank/DDBJ whole genome shotgun (WGS) entry which is preliminary data.</text>
</comment>
<dbReference type="EMBL" id="AYTS01000126">
    <property type="protein sequence ID" value="OOP55672.1"/>
    <property type="molecule type" value="Genomic_DNA"/>
</dbReference>
<dbReference type="Proteomes" id="UP000189681">
    <property type="component" value="Unassembled WGS sequence"/>
</dbReference>
<protein>
    <submittedName>
        <fullName evidence="1">Uncharacterized protein</fullName>
    </submittedName>
</protein>
<evidence type="ECO:0000313" key="1">
    <source>
        <dbReference type="EMBL" id="OOP55672.1"/>
    </source>
</evidence>
<sequence length="264" mass="30140">MKTGSEIIGCGKNIGLVNDICTDGICCFMSIPRNQSHLGMSKLFLKRRNASYGIKLLYTSLQTKDIVYNPCKCLEFYLKQSDTPAGFAANVLLRCGIFGKRCRPYSCNEFPDKSDSFMHDVPAPCVYNEYLAPADYITLKHKHDFRLYYAIKDDRKLLNKIAPGFTTEEIRKTLNLCENVVKVSAAWGEKPAEYFLVDVPKSDCALYTSRVHPKIESVKQAYNLWHGHIEGWLEKHYGSKWQSCLDRALEDEGGRTKKQNVQKQ</sequence>
<organism evidence="1 2">
    <name type="scientific">Candidatus Brocadia carolinensis</name>
    <dbReference type="NCBI Taxonomy" id="1004156"/>
    <lineage>
        <taxon>Bacteria</taxon>
        <taxon>Pseudomonadati</taxon>
        <taxon>Planctomycetota</taxon>
        <taxon>Candidatus Brocadiia</taxon>
        <taxon>Candidatus Brocadiales</taxon>
        <taxon>Candidatus Brocadiaceae</taxon>
        <taxon>Candidatus Brocadia</taxon>
    </lineage>
</organism>
<evidence type="ECO:0000313" key="2">
    <source>
        <dbReference type="Proteomes" id="UP000189681"/>
    </source>
</evidence>
<accession>A0A1V4ARD4</accession>
<dbReference type="AlphaFoldDB" id="A0A1V4ARD4"/>
<proteinExistence type="predicted"/>
<name>A0A1V4ARD4_9BACT</name>
<reference evidence="1 2" key="1">
    <citation type="journal article" date="2017" name="Water Res.">
        <title>Discovery and metagenomic analysis of an anammox bacterial enrichment related to Candidatus "Brocadia caroliniensis" in a full-scale glycerol-fed nitritation-denitritation separate centrate treatment process.</title>
        <authorList>
            <person name="Park H."/>
            <person name="Brotto A.C."/>
            <person name="van Loosdrecht M.C."/>
            <person name="Chandran K."/>
        </authorList>
    </citation>
    <scope>NUCLEOTIDE SEQUENCE [LARGE SCALE GENOMIC DNA]</scope>
    <source>
        <strain evidence="1">26THWARD</strain>
    </source>
</reference>
<gene>
    <name evidence="1" type="ORF">AYP45_13580</name>
</gene>